<accession>A0A497Y3K7</accession>
<dbReference type="RefSeq" id="WP_121284130.1">
    <property type="nucleotide sequence ID" value="NZ_RCCK01000011.1"/>
</dbReference>
<gene>
    <name evidence="2" type="ORF">BCL90_2457</name>
    <name evidence="3" type="ORF">E3V97_05015</name>
</gene>
<evidence type="ECO:0000313" key="3">
    <source>
        <dbReference type="EMBL" id="TFB33409.1"/>
    </source>
</evidence>
<dbReference type="Gene3D" id="1.10.260.40">
    <property type="entry name" value="lambda repressor-like DNA-binding domains"/>
    <property type="match status" value="1"/>
</dbReference>
<protein>
    <submittedName>
        <fullName evidence="2">Helix-turn-helix protein</fullName>
    </submittedName>
    <submittedName>
        <fullName evidence="3">XRE family transcriptional regulator</fullName>
    </submittedName>
</protein>
<reference evidence="3 5" key="2">
    <citation type="submission" date="2019-03" db="EMBL/GenBank/DDBJ databases">
        <authorList>
            <person name="He R.-H."/>
        </authorList>
    </citation>
    <scope>NUCLEOTIDE SEQUENCE [LARGE SCALE GENOMIC DNA]</scope>
    <source>
        <strain evidence="3 5">DSM 19624</strain>
    </source>
</reference>
<dbReference type="OrthoDB" id="680346at2"/>
<dbReference type="Proteomes" id="UP000273898">
    <property type="component" value="Unassembled WGS sequence"/>
</dbReference>
<dbReference type="InterPro" id="IPR001387">
    <property type="entry name" value="Cro/C1-type_HTH"/>
</dbReference>
<dbReference type="GO" id="GO:0003677">
    <property type="term" value="F:DNA binding"/>
    <property type="evidence" value="ECO:0007669"/>
    <property type="project" value="InterPro"/>
</dbReference>
<dbReference type="Pfam" id="PF13443">
    <property type="entry name" value="HTH_26"/>
    <property type="match status" value="1"/>
</dbReference>
<dbReference type="Proteomes" id="UP000297429">
    <property type="component" value="Unassembled WGS sequence"/>
</dbReference>
<feature type="domain" description="HTH cro/C1-type" evidence="1">
    <location>
        <begin position="19"/>
        <end position="73"/>
    </location>
</feature>
<reference evidence="2 4" key="1">
    <citation type="submission" date="2018-10" db="EMBL/GenBank/DDBJ databases">
        <title>Genomic Encyclopedia of Archaeal and Bacterial Type Strains, Phase II (KMG-II): from individual species to whole genera.</title>
        <authorList>
            <person name="Goeker M."/>
        </authorList>
    </citation>
    <scope>NUCLEOTIDE SEQUENCE [LARGE SCALE GENOMIC DNA]</scope>
    <source>
        <strain evidence="2 4">DSM 19624</strain>
    </source>
</reference>
<dbReference type="PROSITE" id="PS50943">
    <property type="entry name" value="HTH_CROC1"/>
    <property type="match status" value="1"/>
</dbReference>
<evidence type="ECO:0000313" key="4">
    <source>
        <dbReference type="Proteomes" id="UP000273898"/>
    </source>
</evidence>
<evidence type="ECO:0000313" key="2">
    <source>
        <dbReference type="EMBL" id="RLJ77372.1"/>
    </source>
</evidence>
<dbReference type="SMART" id="SM00530">
    <property type="entry name" value="HTH_XRE"/>
    <property type="match status" value="1"/>
</dbReference>
<comment type="caution">
    <text evidence="2">The sequence shown here is derived from an EMBL/GenBank/DDBJ whole genome shotgun (WGS) entry which is preliminary data.</text>
</comment>
<evidence type="ECO:0000313" key="5">
    <source>
        <dbReference type="Proteomes" id="UP000297429"/>
    </source>
</evidence>
<keyword evidence="5" id="KW-1185">Reference proteome</keyword>
<proteinExistence type="predicted"/>
<dbReference type="EMBL" id="RCCK01000011">
    <property type="protein sequence ID" value="RLJ77372.1"/>
    <property type="molecule type" value="Genomic_DNA"/>
</dbReference>
<name>A0A497Y3K7_9SPHI</name>
<dbReference type="AlphaFoldDB" id="A0A497Y3K7"/>
<dbReference type="SUPFAM" id="SSF47413">
    <property type="entry name" value="lambda repressor-like DNA-binding domains"/>
    <property type="match status" value="1"/>
</dbReference>
<sequence length="181" mass="21142">MGKAQYIDKENLKLLRSRMQQLIIDKNIPLEALSDRTEFTPKQIYRIIYGEANTSISNIFAIAKAMEIHIMELFVIDFKIPTYDVSIDFYRKKSKVKTEKIKEKPITAAEAIRNLSGEGYFNKTDKVNEEKTLNRIVKDSQTRFRNDFKTSEFSSALLYAFKKGSLKRYKQENTGSFVYHD</sequence>
<evidence type="ECO:0000259" key="1">
    <source>
        <dbReference type="PROSITE" id="PS50943"/>
    </source>
</evidence>
<dbReference type="InterPro" id="IPR010982">
    <property type="entry name" value="Lambda_DNA-bd_dom_sf"/>
</dbReference>
<organism evidence="2 4">
    <name type="scientific">Pedobacter alluvionis</name>
    <dbReference type="NCBI Taxonomy" id="475253"/>
    <lineage>
        <taxon>Bacteria</taxon>
        <taxon>Pseudomonadati</taxon>
        <taxon>Bacteroidota</taxon>
        <taxon>Sphingobacteriia</taxon>
        <taxon>Sphingobacteriales</taxon>
        <taxon>Sphingobacteriaceae</taxon>
        <taxon>Pedobacter</taxon>
    </lineage>
</organism>
<dbReference type="EMBL" id="SOPX01000001">
    <property type="protein sequence ID" value="TFB33409.1"/>
    <property type="molecule type" value="Genomic_DNA"/>
</dbReference>